<evidence type="ECO:0008006" key="2">
    <source>
        <dbReference type="Google" id="ProtNLM"/>
    </source>
</evidence>
<organism evidence="1">
    <name type="scientific">marine metagenome</name>
    <dbReference type="NCBI Taxonomy" id="408172"/>
    <lineage>
        <taxon>unclassified sequences</taxon>
        <taxon>metagenomes</taxon>
        <taxon>ecological metagenomes</taxon>
    </lineage>
</organism>
<dbReference type="SUPFAM" id="SSF53850">
    <property type="entry name" value="Periplasmic binding protein-like II"/>
    <property type="match status" value="1"/>
</dbReference>
<dbReference type="Gene3D" id="3.40.190.10">
    <property type="entry name" value="Periplasmic binding protein-like II"/>
    <property type="match status" value="1"/>
</dbReference>
<dbReference type="AlphaFoldDB" id="A0A382P1Y6"/>
<protein>
    <recommendedName>
        <fullName evidence="2">SsuA/THI5-like domain-containing protein</fullName>
    </recommendedName>
</protein>
<dbReference type="EMBL" id="UINC01104280">
    <property type="protein sequence ID" value="SVC67306.1"/>
    <property type="molecule type" value="Genomic_DNA"/>
</dbReference>
<proteinExistence type="predicted"/>
<accession>A0A382P1Y6</accession>
<evidence type="ECO:0000313" key="1">
    <source>
        <dbReference type="EMBL" id="SVC67306.1"/>
    </source>
</evidence>
<feature type="non-terminal residue" evidence="1">
    <location>
        <position position="207"/>
    </location>
</feature>
<gene>
    <name evidence="1" type="ORF">METZ01_LOCUS320160</name>
</gene>
<reference evidence="1" key="1">
    <citation type="submission" date="2018-05" db="EMBL/GenBank/DDBJ databases">
        <authorList>
            <person name="Lanie J.A."/>
            <person name="Ng W.-L."/>
            <person name="Kazmierczak K.M."/>
            <person name="Andrzejewski T.M."/>
            <person name="Davidsen T.M."/>
            <person name="Wayne K.J."/>
            <person name="Tettelin H."/>
            <person name="Glass J.I."/>
            <person name="Rusch D."/>
            <person name="Podicherti R."/>
            <person name="Tsui H.-C.T."/>
            <person name="Winkler M.E."/>
        </authorList>
    </citation>
    <scope>NUCLEOTIDE SEQUENCE</scope>
</reference>
<sequence>MALRITMAYSDNPRIQPLRDGTVKPENIDLEMITVPPSDLFYRNLAFDEFDASEMSISETLLAKERNDGTKWDWSALPCFLSRGHVWPNLYVNTSSGIDSLADIKGKRIGVPDYDMTAALWFRATLKDLYGIEAGDNTWYNGRTIEFSHGGALGLDDSGPRGVEHHWLTADQTLDVMLDKGEIDVYTALRPGPVTTGDTTVIDRYGG</sequence>
<name>A0A382P1Y6_9ZZZZ</name>